<dbReference type="Pfam" id="PF02706">
    <property type="entry name" value="Wzz"/>
    <property type="match status" value="1"/>
</dbReference>
<feature type="transmembrane region" description="Helical" evidence="6">
    <location>
        <begin position="21"/>
        <end position="40"/>
    </location>
</feature>
<dbReference type="PANTHER" id="PTHR32309">
    <property type="entry name" value="TYROSINE-PROTEIN KINASE"/>
    <property type="match status" value="1"/>
</dbReference>
<feature type="transmembrane region" description="Helical" evidence="6">
    <location>
        <begin position="60"/>
        <end position="80"/>
    </location>
</feature>
<dbReference type="PaxDb" id="880073-Calab_0612"/>
<feature type="domain" description="Tyrosine-protein kinase G-rich" evidence="8">
    <location>
        <begin position="308"/>
        <end position="363"/>
    </location>
</feature>
<evidence type="ECO:0000256" key="4">
    <source>
        <dbReference type="ARBA" id="ARBA00022989"/>
    </source>
</evidence>
<accession>H1XS91</accession>
<keyword evidence="3 6" id="KW-0812">Transmembrane</keyword>
<evidence type="ECO:0000256" key="5">
    <source>
        <dbReference type="ARBA" id="ARBA00023136"/>
    </source>
</evidence>
<keyword evidence="11" id="KW-1185">Reference proteome</keyword>
<dbReference type="KEGG" id="caby:Cabys_3451"/>
<evidence type="ECO:0000256" key="6">
    <source>
        <dbReference type="SAM" id="Phobius"/>
    </source>
</evidence>
<feature type="domain" description="Polysaccharide chain length determinant N-terminal" evidence="7">
    <location>
        <begin position="21"/>
        <end position="103"/>
    </location>
</feature>
<evidence type="ECO:0000256" key="2">
    <source>
        <dbReference type="ARBA" id="ARBA00022475"/>
    </source>
</evidence>
<dbReference type="EMBL" id="CM001402">
    <property type="protein sequence ID" value="EHO40255.1"/>
    <property type="molecule type" value="Genomic_DNA"/>
</dbReference>
<keyword evidence="5 6" id="KW-0472">Membrane</keyword>
<dbReference type="GO" id="GO:0005886">
    <property type="term" value="C:plasma membrane"/>
    <property type="evidence" value="ECO:0007669"/>
    <property type="project" value="UniProtKB-SubCell"/>
</dbReference>
<reference evidence="10 11" key="1">
    <citation type="submission" date="2011-09" db="EMBL/GenBank/DDBJ databases">
        <title>The permanent draft genome of Caldithrix abyssi DSM 13497.</title>
        <authorList>
            <consortium name="US DOE Joint Genome Institute (JGI-PGF)"/>
            <person name="Lucas S."/>
            <person name="Han J."/>
            <person name="Lapidus A."/>
            <person name="Bruce D."/>
            <person name="Goodwin L."/>
            <person name="Pitluck S."/>
            <person name="Peters L."/>
            <person name="Kyrpides N."/>
            <person name="Mavromatis K."/>
            <person name="Ivanova N."/>
            <person name="Mikhailova N."/>
            <person name="Chertkov O."/>
            <person name="Detter J.C."/>
            <person name="Tapia R."/>
            <person name="Han C."/>
            <person name="Land M."/>
            <person name="Hauser L."/>
            <person name="Markowitz V."/>
            <person name="Cheng J.-F."/>
            <person name="Hugenholtz P."/>
            <person name="Woyke T."/>
            <person name="Wu D."/>
            <person name="Spring S."/>
            <person name="Brambilla E."/>
            <person name="Klenk H.-P."/>
            <person name="Eisen J.A."/>
        </authorList>
    </citation>
    <scope>NUCLEOTIDE SEQUENCE [LARGE SCALE GENOMIC DNA]</scope>
    <source>
        <strain evidence="10 11">DSM 13497</strain>
    </source>
</reference>
<keyword evidence="9" id="KW-0808">Transferase</keyword>
<feature type="transmembrane region" description="Helical" evidence="6">
    <location>
        <begin position="341"/>
        <end position="361"/>
    </location>
</feature>
<gene>
    <name evidence="9" type="ORF">Cabys_3451</name>
    <name evidence="10" type="ORF">Calab_0612</name>
</gene>
<dbReference type="STRING" id="880073.Cabys_3451"/>
<evidence type="ECO:0000313" key="11">
    <source>
        <dbReference type="Proteomes" id="UP000004671"/>
    </source>
</evidence>
<evidence type="ECO:0000259" key="8">
    <source>
        <dbReference type="Pfam" id="PF13807"/>
    </source>
</evidence>
<dbReference type="Proteomes" id="UP000004671">
    <property type="component" value="Chromosome"/>
</dbReference>
<dbReference type="InterPro" id="IPR032807">
    <property type="entry name" value="GNVR"/>
</dbReference>
<evidence type="ECO:0000313" key="9">
    <source>
        <dbReference type="EMBL" id="APF20197.1"/>
    </source>
</evidence>
<evidence type="ECO:0000256" key="3">
    <source>
        <dbReference type="ARBA" id="ARBA00022692"/>
    </source>
</evidence>
<sequence length="371" mass="43089">MKKEESIWYKFLISIKKYYKNLFIFNFTVVLLAVIISFIVPKWYKASTTILPTVNNSGGLGALSMLGDLGGLASGFLGGASSDINRYLAILKSRSLREKVIKKYNLIKEYGCENMEEALREFDDNMEVEVGDEMQIKISFLDKNQDRVAQMTNYIVQCLDSANISLSIQEAKNNREFIRSRLQVAIDSLLILQEQLKNFMEKNGVLDIENQVIIGLQNIGELQAEMLQKQIELEIAKKQLSKNNSILRKLSTELAAIKEQYKKFFYDSVSQDRLVPPLSKVPELSIQFIWLKKQIEYYEKVLEFLGPQYEQAKIQEAKTIPTLQILDYAVRPEKKHIPKRWLIVLIAMILSSTLSVYYVYWKEYIYNRYFT</sequence>
<dbReference type="InterPro" id="IPR050445">
    <property type="entry name" value="Bact_polysacc_biosynth/exp"/>
</dbReference>
<name>H1XS91_CALAY</name>
<dbReference type="OrthoDB" id="8884120at2"/>
<dbReference type="PANTHER" id="PTHR32309:SF13">
    <property type="entry name" value="FERRIC ENTEROBACTIN TRANSPORT PROTEIN FEPE"/>
    <property type="match status" value="1"/>
</dbReference>
<evidence type="ECO:0000259" key="7">
    <source>
        <dbReference type="Pfam" id="PF02706"/>
    </source>
</evidence>
<protein>
    <submittedName>
        <fullName evidence="9">G-rich domain on putative tyrosine kinase</fullName>
    </submittedName>
    <submittedName>
        <fullName evidence="10">Lipopolysaccharide biosynthesis protein</fullName>
    </submittedName>
</protein>
<dbReference type="eggNOG" id="COG3206">
    <property type="taxonomic scope" value="Bacteria"/>
</dbReference>
<dbReference type="InParanoid" id="H1XS91"/>
<dbReference type="HOGENOM" id="CLU_051175_1_0_0"/>
<dbReference type="Pfam" id="PF13807">
    <property type="entry name" value="GNVR"/>
    <property type="match status" value="1"/>
</dbReference>
<reference evidence="9 12" key="2">
    <citation type="submission" date="2016-11" db="EMBL/GenBank/DDBJ databases">
        <title>Genomic analysis of Caldithrix abyssi and proposal of a novel bacterial phylum Caldithrichaeota.</title>
        <authorList>
            <person name="Kublanov I."/>
            <person name="Sigalova O."/>
            <person name="Gavrilov S."/>
            <person name="Lebedinsky A."/>
            <person name="Ivanova N."/>
            <person name="Daum C."/>
            <person name="Reddy T."/>
            <person name="Klenk H.P."/>
            <person name="Goker M."/>
            <person name="Reva O."/>
            <person name="Miroshnichenko M."/>
            <person name="Kyprides N."/>
            <person name="Woyke T."/>
            <person name="Gelfand M."/>
        </authorList>
    </citation>
    <scope>NUCLEOTIDE SEQUENCE [LARGE SCALE GENOMIC DNA]</scope>
    <source>
        <strain evidence="9 12">LF13</strain>
    </source>
</reference>
<keyword evidence="2" id="KW-1003">Cell membrane</keyword>
<keyword evidence="4 6" id="KW-1133">Transmembrane helix</keyword>
<proteinExistence type="predicted"/>
<dbReference type="GO" id="GO:0004713">
    <property type="term" value="F:protein tyrosine kinase activity"/>
    <property type="evidence" value="ECO:0007669"/>
    <property type="project" value="TreeGrafter"/>
</dbReference>
<dbReference type="EMBL" id="CP018099">
    <property type="protein sequence ID" value="APF20197.1"/>
    <property type="molecule type" value="Genomic_DNA"/>
</dbReference>
<organism evidence="10 11">
    <name type="scientific">Caldithrix abyssi DSM 13497</name>
    <dbReference type="NCBI Taxonomy" id="880073"/>
    <lineage>
        <taxon>Bacteria</taxon>
        <taxon>Pseudomonadati</taxon>
        <taxon>Calditrichota</taxon>
        <taxon>Calditrichia</taxon>
        <taxon>Calditrichales</taxon>
        <taxon>Calditrichaceae</taxon>
        <taxon>Caldithrix</taxon>
    </lineage>
</organism>
<evidence type="ECO:0000313" key="12">
    <source>
        <dbReference type="Proteomes" id="UP000183868"/>
    </source>
</evidence>
<keyword evidence="9" id="KW-0418">Kinase</keyword>
<dbReference type="RefSeq" id="WP_006927203.1">
    <property type="nucleotide sequence ID" value="NZ_CM001402.1"/>
</dbReference>
<evidence type="ECO:0000313" key="10">
    <source>
        <dbReference type="EMBL" id="EHO40255.1"/>
    </source>
</evidence>
<dbReference type="AlphaFoldDB" id="H1XS91"/>
<evidence type="ECO:0000256" key="1">
    <source>
        <dbReference type="ARBA" id="ARBA00004651"/>
    </source>
</evidence>
<dbReference type="Proteomes" id="UP000183868">
    <property type="component" value="Chromosome"/>
</dbReference>
<dbReference type="InterPro" id="IPR003856">
    <property type="entry name" value="LPS_length_determ_N"/>
</dbReference>
<comment type="subcellular location">
    <subcellularLocation>
        <location evidence="1">Cell membrane</location>
        <topology evidence="1">Multi-pass membrane protein</topology>
    </subcellularLocation>
</comment>